<dbReference type="PANTHER" id="PTHR47331">
    <property type="entry name" value="PHD-TYPE DOMAIN-CONTAINING PROTEIN"/>
    <property type="match status" value="1"/>
</dbReference>
<reference evidence="2" key="1">
    <citation type="submission" date="2022-08" db="UniProtKB">
        <authorList>
            <consortium name="EnsemblMetazoa"/>
        </authorList>
    </citation>
    <scope>IDENTIFICATION</scope>
    <source>
        <strain evidence="2">Israel</strain>
    </source>
</reference>
<keyword evidence="3" id="KW-1185">Reference proteome</keyword>
<dbReference type="InterPro" id="IPR041588">
    <property type="entry name" value="Integrase_H2C2"/>
</dbReference>
<organism evidence="2 3">
    <name type="scientific">Phlebotomus papatasi</name>
    <name type="common">Sandfly</name>
    <dbReference type="NCBI Taxonomy" id="29031"/>
    <lineage>
        <taxon>Eukaryota</taxon>
        <taxon>Metazoa</taxon>
        <taxon>Ecdysozoa</taxon>
        <taxon>Arthropoda</taxon>
        <taxon>Hexapoda</taxon>
        <taxon>Insecta</taxon>
        <taxon>Pterygota</taxon>
        <taxon>Neoptera</taxon>
        <taxon>Endopterygota</taxon>
        <taxon>Diptera</taxon>
        <taxon>Nematocera</taxon>
        <taxon>Psychodoidea</taxon>
        <taxon>Psychodidae</taxon>
        <taxon>Phlebotomus</taxon>
        <taxon>Phlebotomus</taxon>
    </lineage>
</organism>
<evidence type="ECO:0000313" key="2">
    <source>
        <dbReference type="EnsemblMetazoa" id="PPAI003737-PA"/>
    </source>
</evidence>
<evidence type="ECO:0000259" key="1">
    <source>
        <dbReference type="PROSITE" id="PS50994"/>
    </source>
</evidence>
<dbReference type="InterPro" id="IPR001584">
    <property type="entry name" value="Integrase_cat-core"/>
</dbReference>
<dbReference type="VEuPathDB" id="VectorBase:PPAI003737"/>
<dbReference type="InterPro" id="IPR012337">
    <property type="entry name" value="RNaseH-like_sf"/>
</dbReference>
<feature type="domain" description="Integrase catalytic" evidence="1">
    <location>
        <begin position="386"/>
        <end position="571"/>
    </location>
</feature>
<name>A0A1B0D864_PHLPP</name>
<sequence length="679" mass="76797">MEIPVDVTDPSGRKLLTMEGLFSKISGEAEESCSSKGTLTGGDDGVLFEFQSKGRHTAFAGASQCQATVMLRVLPVEIAAPDKSNIVRILALLDSASSVSLIDGTLIRRLGVFGTQASMELMWLDGSSKEIHSTTEVTLAIRGVFPGAKWYELRNIRTMSDLILPEPTASDDDRLHESVLDPENYMRWDHMLKVAGYVYKFIDACRQRRRTNNLIEPNGKIFLTASDYKGGERCIIRQTQQECFHAEFECLAQSRTLENHENNRHVNAKLSKKSTIYKLNPGLDENGIIRAYGRIQMMPRASEDFKNPILLHAGNRAVQLMLTHYHQELGHWGTPLVMAELRQRFEIITGRKALKQIQMDCITCQKARSQPNVPIMGQIPEERLSAHVHPFTHTGCDFFGPLYVKTGRSEVKRYGAIFTCLTTRAIHLELCENLTTDSCILAIRRFMARRGEPETILSDNGTNFKGAEREIRQSLAEIKHDVITSTLAKRQVTWKFNPPHAPHMGGTWERLVAPVKKAISLAIGSSKHPPSQEVLQTVLAEAEHLVNSRPLAEVSDANEVLTPNHFLIHRQSGLQAPGTFTDQDLVLRKEWRKSQRLTDIFWKKWLQFYTPTLTHRPKWHSNNPNVKVGDRVMIVDPNLERNTWPVGRVVELYPGKDGKVRVVLVRTEDEHKVFKRPVA</sequence>
<dbReference type="Proteomes" id="UP000092462">
    <property type="component" value="Unassembled WGS sequence"/>
</dbReference>
<proteinExistence type="predicted"/>
<dbReference type="GO" id="GO:0003676">
    <property type="term" value="F:nucleic acid binding"/>
    <property type="evidence" value="ECO:0007669"/>
    <property type="project" value="InterPro"/>
</dbReference>
<dbReference type="EMBL" id="AJVK01037041">
    <property type="status" value="NOT_ANNOTATED_CDS"/>
    <property type="molecule type" value="Genomic_DNA"/>
</dbReference>
<evidence type="ECO:0000313" key="3">
    <source>
        <dbReference type="Proteomes" id="UP000092462"/>
    </source>
</evidence>
<dbReference type="PROSITE" id="PS50994">
    <property type="entry name" value="INTEGRASE"/>
    <property type="match status" value="1"/>
</dbReference>
<dbReference type="GO" id="GO:0015074">
    <property type="term" value="P:DNA integration"/>
    <property type="evidence" value="ECO:0007669"/>
    <property type="project" value="InterPro"/>
</dbReference>
<dbReference type="InterPro" id="IPR040676">
    <property type="entry name" value="DUF5641"/>
</dbReference>
<dbReference type="EnsemblMetazoa" id="PPAI003737-RA">
    <property type="protein sequence ID" value="PPAI003737-PA"/>
    <property type="gene ID" value="PPAI003737"/>
</dbReference>
<dbReference type="AlphaFoldDB" id="A0A1B0D864"/>
<dbReference type="InterPro" id="IPR036397">
    <property type="entry name" value="RNaseH_sf"/>
</dbReference>
<dbReference type="Pfam" id="PF17921">
    <property type="entry name" value="Integrase_H2C2"/>
    <property type="match status" value="1"/>
</dbReference>
<protein>
    <recommendedName>
        <fullName evidence="1">Integrase catalytic domain-containing protein</fullName>
    </recommendedName>
</protein>
<dbReference type="SUPFAM" id="SSF53098">
    <property type="entry name" value="Ribonuclease H-like"/>
    <property type="match status" value="1"/>
</dbReference>
<dbReference type="VEuPathDB" id="VectorBase:PPAPM1_009709"/>
<accession>A0A1B0D864</accession>
<dbReference type="VEuPathDB" id="VectorBase:PPAPM1_012375"/>
<dbReference type="Pfam" id="PF18701">
    <property type="entry name" value="DUF5641"/>
    <property type="match status" value="1"/>
</dbReference>
<dbReference type="Gene3D" id="3.30.420.10">
    <property type="entry name" value="Ribonuclease H-like superfamily/Ribonuclease H"/>
    <property type="match status" value="1"/>
</dbReference>